<evidence type="ECO:0000256" key="1">
    <source>
        <dbReference type="ARBA" id="ARBA00022801"/>
    </source>
</evidence>
<evidence type="ECO:0000256" key="3">
    <source>
        <dbReference type="SAM" id="SignalP"/>
    </source>
</evidence>
<dbReference type="CDD" id="cd07067">
    <property type="entry name" value="HP_PGM_like"/>
    <property type="match status" value="1"/>
</dbReference>
<proteinExistence type="predicted"/>
<gene>
    <name evidence="4" type="ORF">IQ247_13155</name>
</gene>
<dbReference type="Proteomes" id="UP000620559">
    <property type="component" value="Unassembled WGS sequence"/>
</dbReference>
<dbReference type="Pfam" id="PF00300">
    <property type="entry name" value="His_Phos_1"/>
    <property type="match status" value="1"/>
</dbReference>
<dbReference type="InterPro" id="IPR013078">
    <property type="entry name" value="His_Pase_superF_clade-1"/>
</dbReference>
<dbReference type="Gene3D" id="3.40.50.1240">
    <property type="entry name" value="Phosphoglycerate mutase-like"/>
    <property type="match status" value="1"/>
</dbReference>
<dbReference type="InterPro" id="IPR029033">
    <property type="entry name" value="His_PPase_superfam"/>
</dbReference>
<dbReference type="EMBL" id="JADEWL010000037">
    <property type="protein sequence ID" value="MBE9213603.1"/>
    <property type="molecule type" value="Genomic_DNA"/>
</dbReference>
<dbReference type="PANTHER" id="PTHR20935">
    <property type="entry name" value="PHOSPHOGLYCERATE MUTASE-RELATED"/>
    <property type="match status" value="1"/>
</dbReference>
<keyword evidence="3" id="KW-0732">Signal</keyword>
<evidence type="ECO:0000313" key="5">
    <source>
        <dbReference type="Proteomes" id="UP000620559"/>
    </source>
</evidence>
<comment type="caution">
    <text evidence="4">The sequence shown here is derived from an EMBL/GenBank/DDBJ whole genome shotgun (WGS) entry which is preliminary data.</text>
</comment>
<keyword evidence="5" id="KW-1185">Reference proteome</keyword>
<organism evidence="4 5">
    <name type="scientific">Plectonema cf. radiosum LEGE 06105</name>
    <dbReference type="NCBI Taxonomy" id="945769"/>
    <lineage>
        <taxon>Bacteria</taxon>
        <taxon>Bacillati</taxon>
        <taxon>Cyanobacteriota</taxon>
        <taxon>Cyanophyceae</taxon>
        <taxon>Oscillatoriophycideae</taxon>
        <taxon>Oscillatoriales</taxon>
        <taxon>Microcoleaceae</taxon>
        <taxon>Plectonema</taxon>
    </lineage>
</organism>
<sequence>MLKSLQTRYSVVVSGSVIAAIALLAGCNSTPSEPISGDTKAPETTAQPVASEEKISEGEKANADFQDKLSGKALLNALKQGGHVIYFRHAQTEKDYADQVKAVMGDCSTQRMLSEAGWEQAKAIGFGFRKYTIPFDKVISSQYCRAWQTADLAFGKYEKNADLNFPKAEDYTPEQTAQMKAQLTPMLTTIPTKGSNTVIVGHDDLFEAATGIYPDPQGMAYVVKPDGKGAFELIANMLPEEWAKLGDK</sequence>
<feature type="chain" id="PRO_5035235573" evidence="3">
    <location>
        <begin position="20"/>
        <end position="248"/>
    </location>
</feature>
<feature type="signal peptide" evidence="3">
    <location>
        <begin position="1"/>
        <end position="19"/>
    </location>
</feature>
<feature type="compositionally biased region" description="Basic and acidic residues" evidence="2">
    <location>
        <begin position="51"/>
        <end position="60"/>
    </location>
</feature>
<accession>A0A8J7F3X9</accession>
<dbReference type="NCBIfam" id="NF004841">
    <property type="entry name" value="PRK06193.1-1"/>
    <property type="match status" value="1"/>
</dbReference>
<dbReference type="PANTHER" id="PTHR20935:SF1">
    <property type="entry name" value="SLL1549 PROTEIN"/>
    <property type="match status" value="1"/>
</dbReference>
<dbReference type="PROSITE" id="PS51257">
    <property type="entry name" value="PROKAR_LIPOPROTEIN"/>
    <property type="match status" value="1"/>
</dbReference>
<dbReference type="GO" id="GO:0016787">
    <property type="term" value="F:hydrolase activity"/>
    <property type="evidence" value="ECO:0007669"/>
    <property type="project" value="UniProtKB-KW"/>
</dbReference>
<evidence type="ECO:0000313" key="4">
    <source>
        <dbReference type="EMBL" id="MBE9213603.1"/>
    </source>
</evidence>
<protein>
    <submittedName>
        <fullName evidence="4">Histidine phosphatase family protein</fullName>
    </submittedName>
</protein>
<feature type="region of interest" description="Disordered" evidence="2">
    <location>
        <begin position="31"/>
        <end position="60"/>
    </location>
</feature>
<dbReference type="InterPro" id="IPR051021">
    <property type="entry name" value="Mito_Ser/Thr_phosphatase"/>
</dbReference>
<dbReference type="SUPFAM" id="SSF53254">
    <property type="entry name" value="Phosphoglycerate mutase-like"/>
    <property type="match status" value="1"/>
</dbReference>
<name>A0A8J7F3X9_9CYAN</name>
<keyword evidence="1" id="KW-0378">Hydrolase</keyword>
<reference evidence="4" key="1">
    <citation type="submission" date="2020-10" db="EMBL/GenBank/DDBJ databases">
        <authorList>
            <person name="Castelo-Branco R."/>
            <person name="Eusebio N."/>
            <person name="Adriana R."/>
            <person name="Vieira A."/>
            <person name="Brugerolle De Fraissinette N."/>
            <person name="Rezende De Castro R."/>
            <person name="Schneider M.P."/>
            <person name="Vasconcelos V."/>
            <person name="Leao P.N."/>
        </authorList>
    </citation>
    <scope>NUCLEOTIDE SEQUENCE</scope>
    <source>
        <strain evidence="4">LEGE 06105</strain>
    </source>
</reference>
<dbReference type="AlphaFoldDB" id="A0A8J7F3X9"/>
<evidence type="ECO:0000256" key="2">
    <source>
        <dbReference type="SAM" id="MobiDB-lite"/>
    </source>
</evidence>